<proteinExistence type="predicted"/>
<dbReference type="RefSeq" id="WP_188484343.1">
    <property type="nucleotide sequence ID" value="NZ_BMFC01000027.1"/>
</dbReference>
<organism evidence="1 2">
    <name type="scientific">Marivita lacus</name>
    <dbReference type="NCBI Taxonomy" id="1323742"/>
    <lineage>
        <taxon>Bacteria</taxon>
        <taxon>Pseudomonadati</taxon>
        <taxon>Pseudomonadota</taxon>
        <taxon>Alphaproteobacteria</taxon>
        <taxon>Rhodobacterales</taxon>
        <taxon>Roseobacteraceae</taxon>
        <taxon>Marivita</taxon>
    </lineage>
</organism>
<evidence type="ECO:0000313" key="1">
    <source>
        <dbReference type="EMBL" id="GGC23487.1"/>
    </source>
</evidence>
<accession>A0ABQ1LGR9</accession>
<evidence type="ECO:0000313" key="2">
    <source>
        <dbReference type="Proteomes" id="UP000645462"/>
    </source>
</evidence>
<protein>
    <submittedName>
        <fullName evidence="1">Uncharacterized protein</fullName>
    </submittedName>
</protein>
<reference evidence="2" key="1">
    <citation type="journal article" date="2019" name="Int. J. Syst. Evol. Microbiol.">
        <title>The Global Catalogue of Microorganisms (GCM) 10K type strain sequencing project: providing services to taxonomists for standard genome sequencing and annotation.</title>
        <authorList>
            <consortium name="The Broad Institute Genomics Platform"/>
            <consortium name="The Broad Institute Genome Sequencing Center for Infectious Disease"/>
            <person name="Wu L."/>
            <person name="Ma J."/>
        </authorList>
    </citation>
    <scope>NUCLEOTIDE SEQUENCE [LARGE SCALE GENOMIC DNA]</scope>
    <source>
        <strain evidence="2">CGMCC 1.12478</strain>
    </source>
</reference>
<name>A0ABQ1LGR9_9RHOB</name>
<dbReference type="Proteomes" id="UP000645462">
    <property type="component" value="Unassembled WGS sequence"/>
</dbReference>
<keyword evidence="2" id="KW-1185">Reference proteome</keyword>
<comment type="caution">
    <text evidence="1">The sequence shown here is derived from an EMBL/GenBank/DDBJ whole genome shotgun (WGS) entry which is preliminary data.</text>
</comment>
<sequence>MAPNTKSSAPVIQKAIAAHEAIVTARDFLETVLDGGSPRVEGVSPAPDAGWAVSFTVFVPNPSLGAETGGIKREVLDELNFVVALNSDGTIRDMSKS</sequence>
<gene>
    <name evidence="1" type="ORF">GCM10011363_44950</name>
</gene>
<dbReference type="EMBL" id="BMFC01000027">
    <property type="protein sequence ID" value="GGC23487.1"/>
    <property type="molecule type" value="Genomic_DNA"/>
</dbReference>